<reference evidence="2 3" key="1">
    <citation type="submission" date="2021-02" db="EMBL/GenBank/DDBJ databases">
        <title>Niveibacterium changnyeongensis HC41.</title>
        <authorList>
            <person name="Kang M."/>
        </authorList>
    </citation>
    <scope>NUCLEOTIDE SEQUENCE [LARGE SCALE GENOMIC DNA]</scope>
    <source>
        <strain evidence="2 3">HC41</strain>
    </source>
</reference>
<feature type="transmembrane region" description="Helical" evidence="1">
    <location>
        <begin position="126"/>
        <end position="145"/>
    </location>
</feature>
<proteinExistence type="predicted"/>
<dbReference type="Pfam" id="PF04657">
    <property type="entry name" value="DMT_YdcZ"/>
    <property type="match status" value="1"/>
</dbReference>
<keyword evidence="1" id="KW-0812">Transmembrane</keyword>
<keyword evidence="3" id="KW-1185">Reference proteome</keyword>
<keyword evidence="1" id="KW-1133">Transmembrane helix</keyword>
<dbReference type="Proteomes" id="UP000663570">
    <property type="component" value="Chromosome"/>
</dbReference>
<dbReference type="EMBL" id="CP071060">
    <property type="protein sequence ID" value="QSI78520.1"/>
    <property type="molecule type" value="Genomic_DNA"/>
</dbReference>
<keyword evidence="1" id="KW-0472">Membrane</keyword>
<dbReference type="InterPro" id="IPR006750">
    <property type="entry name" value="YdcZ"/>
</dbReference>
<evidence type="ECO:0000313" key="3">
    <source>
        <dbReference type="Proteomes" id="UP000663570"/>
    </source>
</evidence>
<evidence type="ECO:0000256" key="1">
    <source>
        <dbReference type="SAM" id="Phobius"/>
    </source>
</evidence>
<feature type="transmembrane region" description="Helical" evidence="1">
    <location>
        <begin position="71"/>
        <end position="88"/>
    </location>
</feature>
<feature type="transmembrane region" description="Helical" evidence="1">
    <location>
        <begin position="31"/>
        <end position="50"/>
    </location>
</feature>
<protein>
    <submittedName>
        <fullName evidence="2">DMT family transporter</fullName>
    </submittedName>
</protein>
<dbReference type="RefSeq" id="WP_206255906.1">
    <property type="nucleotide sequence ID" value="NZ_CP071060.1"/>
</dbReference>
<feature type="transmembrane region" description="Helical" evidence="1">
    <location>
        <begin position="94"/>
        <end position="114"/>
    </location>
</feature>
<organism evidence="2 3">
    <name type="scientific">Niveibacterium microcysteis</name>
    <dbReference type="NCBI Taxonomy" id="2811415"/>
    <lineage>
        <taxon>Bacteria</taxon>
        <taxon>Pseudomonadati</taxon>
        <taxon>Pseudomonadota</taxon>
        <taxon>Betaproteobacteria</taxon>
        <taxon>Rhodocyclales</taxon>
        <taxon>Rhodocyclaceae</taxon>
        <taxon>Niveibacterium</taxon>
    </lineage>
</organism>
<dbReference type="PANTHER" id="PTHR34821">
    <property type="entry name" value="INNER MEMBRANE PROTEIN YDCZ"/>
    <property type="match status" value="1"/>
</dbReference>
<evidence type="ECO:0000313" key="2">
    <source>
        <dbReference type="EMBL" id="QSI78520.1"/>
    </source>
</evidence>
<sequence length="149" mass="15214">MNVSLTLAMLAAAGAALVIQNLLMVRITQSVSTIVITLVANSAVGLVLLVSTLLARNGVAGITEALGAARWWWLLPGLLGSYFVFAGIMGYQKVGAAATISVLVASQLLAGLAADALKAESPLSRLGLPSLMGAALLVAGAYLIVRDRV</sequence>
<dbReference type="PANTHER" id="PTHR34821:SF2">
    <property type="entry name" value="INNER MEMBRANE PROTEIN YDCZ"/>
    <property type="match status" value="1"/>
</dbReference>
<accession>A0ABX7MD37</accession>
<name>A0ABX7MD37_9RHOO</name>
<gene>
    <name evidence="2" type="ORF">JY500_07880</name>
</gene>